<dbReference type="PANTHER" id="PTHR10161">
    <property type="entry name" value="TARTRATE-RESISTANT ACID PHOSPHATASE TYPE 5"/>
    <property type="match status" value="1"/>
</dbReference>
<gene>
    <name evidence="6" type="ORF">SAMN02927921_00725</name>
</gene>
<dbReference type="AlphaFoldDB" id="A0A1K1MQ73"/>
<keyword evidence="1 3" id="KW-0732">Signal</keyword>
<dbReference type="Pfam" id="PF03865">
    <property type="entry name" value="ShlB"/>
    <property type="match status" value="1"/>
</dbReference>
<dbReference type="OrthoDB" id="333971at2"/>
<dbReference type="STRING" id="1150368.SAMN02927921_00725"/>
<dbReference type="InterPro" id="IPR005565">
    <property type="entry name" value="Hemolysn_activator_HlyB_C"/>
</dbReference>
<accession>A0A1K1MQ73</accession>
<dbReference type="SUPFAM" id="SSF56300">
    <property type="entry name" value="Metallo-dependent phosphatases"/>
    <property type="match status" value="1"/>
</dbReference>
<name>A0A1K1MQ73_9FLAO</name>
<keyword evidence="2" id="KW-0378">Hydrolase</keyword>
<dbReference type="EMBL" id="FPJE01000003">
    <property type="protein sequence ID" value="SFW25330.1"/>
    <property type="molecule type" value="Genomic_DNA"/>
</dbReference>
<feature type="chain" id="PRO_5012023931" evidence="3">
    <location>
        <begin position="25"/>
        <end position="1229"/>
    </location>
</feature>
<feature type="signal peptide" evidence="3">
    <location>
        <begin position="1"/>
        <end position="24"/>
    </location>
</feature>
<evidence type="ECO:0000256" key="3">
    <source>
        <dbReference type="SAM" id="SignalP"/>
    </source>
</evidence>
<evidence type="ECO:0000259" key="5">
    <source>
        <dbReference type="Pfam" id="PF03865"/>
    </source>
</evidence>
<evidence type="ECO:0000259" key="4">
    <source>
        <dbReference type="Pfam" id="PF00149"/>
    </source>
</evidence>
<evidence type="ECO:0000313" key="7">
    <source>
        <dbReference type="Proteomes" id="UP000182248"/>
    </source>
</evidence>
<dbReference type="Proteomes" id="UP000182248">
    <property type="component" value="Unassembled WGS sequence"/>
</dbReference>
<dbReference type="GO" id="GO:0016787">
    <property type="term" value="F:hydrolase activity"/>
    <property type="evidence" value="ECO:0007669"/>
    <property type="project" value="UniProtKB-KW"/>
</dbReference>
<organism evidence="6 7">
    <name type="scientific">Sinomicrobium oceani</name>
    <dbReference type="NCBI Taxonomy" id="1150368"/>
    <lineage>
        <taxon>Bacteria</taxon>
        <taxon>Pseudomonadati</taxon>
        <taxon>Bacteroidota</taxon>
        <taxon>Flavobacteriia</taxon>
        <taxon>Flavobacteriales</taxon>
        <taxon>Flavobacteriaceae</taxon>
        <taxon>Sinomicrobium</taxon>
    </lineage>
</organism>
<keyword evidence="7" id="KW-1185">Reference proteome</keyword>
<feature type="domain" description="Calcineurin-like phosphoesterase" evidence="4">
    <location>
        <begin position="45"/>
        <end position="240"/>
    </location>
</feature>
<dbReference type="PANTHER" id="PTHR10161:SF14">
    <property type="entry name" value="TARTRATE-RESISTANT ACID PHOSPHATASE TYPE 5"/>
    <property type="match status" value="1"/>
</dbReference>
<sequence>MIKIKKLSLLLMAGVWLNSCTSYKAQYSIKPEADLKPEPRDISHTFYFIGDAGNSPIGEKSKALQALEKEIGHASKHSTIVFLGDNIYPSGMPAKDDEGRKLAEYRMDIQADIGKKFKGKTIFIPGNHDWYSGGLEGLKRQEKRVEDILGKNSFLPEDGCPLKREKINDDVDLLLVDSQWYLEDWDKHPKINTECDIRTRAQFFEEIEGYINKSQGKVLLIAIHHPLLSNGGHGGMFSLRGQLYPVGHGVPLPVLGSLVNFVRKTSGISPQDIQSKPYRELKDRLFTLAQQADNVIFVSGHEHNLQYAISRKVPVIISGSGSKTAPAGLGRDGLFSYGKQGYVKLVTGKDGSAIASFFGEENDFPAPLFRTEVLHIPTDTVHRELPQNFPASMKARVYEEDEVHKGKLYSAIWGKHYRKEYGKLIEARTVSLDTLYGGLKPLRAGGGHQTNSLRLEDKDGRQFMMREVRKGAIRFLQAVAFKDQYIQDDLEDSYTESLVMDFYTTAFPFAALAVGKLSDAIGVLHANPELFYVPRQPALGRYNDTYGDALYLIEERVTDDHGKVASFDYSDNIISTTDVLKKLRRKDKNTIDERLYIRSRLFDMLLGDWDRHGDQWRWAKSGESEGKDLYKPVPRDRDQVFSDFDGPFLGLVTRMIPGVRMMQNYTPEIRSLKWFNVEPFPLDMAVLNSHTLEDWKEEAEYIRTRISPEIVDEAFSYLPEELDPGIIRRVRSVLLQRKENLPGIAATYYRMLKKNPVIYGTDKDDYFDITREADGKTRIEAYRIIKGEKEQKFIDLTFRREETREIWLYGLDDKDVFDINGEGDNLIPIKIIGGQRNDSYKVNNRKKITVYDYKSKKITLKSPVATRLSDNYDLNTYDPKKVRTSTGQLFPDVGFNPDDGVKLGLNYTFIGKGLRQDPYTQKHNIRGGYYFATKGFDLRYSGEIINLTNNWRFAGDAFFTSPLFSVNYFGYGNESKNLQSDRSMDYNRVRISSFGISPKMAWKGYLGGYFKIGPVFEAMEIEETSDRFINETAVNPDIFEWQKFLGAEMTYGYSNFDSNSLPTLGMQFELTAGYKSNIDNNRDFLYFIPQLRFTTHVDHRGRIVYATKFKAHFNTGDEFEFYQGASIGGIDGLRGFRNQRFIGRTSFYNNNDLRFTLAQFRTGLFPMTLGTYGGFDYGRVWTADDDSGKWHNSVGGGVYLNAINMFTANFSYFNSKDSNRFAFGLGFNF</sequence>
<reference evidence="6 7" key="1">
    <citation type="submission" date="2016-11" db="EMBL/GenBank/DDBJ databases">
        <authorList>
            <person name="Jaros S."/>
            <person name="Januszkiewicz K."/>
            <person name="Wedrychowicz H."/>
        </authorList>
    </citation>
    <scope>NUCLEOTIDE SEQUENCE [LARGE SCALE GENOMIC DNA]</scope>
    <source>
        <strain evidence="6 7">CGMCC 1.12145</strain>
    </source>
</reference>
<dbReference type="InterPro" id="IPR004843">
    <property type="entry name" value="Calcineurin-like_PHP"/>
</dbReference>
<dbReference type="Pfam" id="PF00149">
    <property type="entry name" value="Metallophos"/>
    <property type="match status" value="1"/>
</dbReference>
<protein>
    <submittedName>
        <fullName evidence="6">Calcineurin-like phosphoesterase</fullName>
    </submittedName>
</protein>
<evidence type="ECO:0000256" key="1">
    <source>
        <dbReference type="ARBA" id="ARBA00022729"/>
    </source>
</evidence>
<evidence type="ECO:0000313" key="6">
    <source>
        <dbReference type="EMBL" id="SFW25330.1"/>
    </source>
</evidence>
<evidence type="ECO:0000256" key="2">
    <source>
        <dbReference type="ARBA" id="ARBA00022801"/>
    </source>
</evidence>
<dbReference type="Gene3D" id="3.60.21.10">
    <property type="match status" value="1"/>
</dbReference>
<dbReference type="InterPro" id="IPR051558">
    <property type="entry name" value="Metallophosphoesterase_PAP"/>
</dbReference>
<dbReference type="InterPro" id="IPR029052">
    <property type="entry name" value="Metallo-depent_PP-like"/>
</dbReference>
<proteinExistence type="predicted"/>
<feature type="domain" description="Haemolysin activator HlyB C-terminal" evidence="5">
    <location>
        <begin position="1080"/>
        <end position="1196"/>
    </location>
</feature>